<dbReference type="Proteomes" id="UP000007812">
    <property type="component" value="Chromosome"/>
</dbReference>
<gene>
    <name evidence="1" type="ordered locus">Mcup_0352</name>
</gene>
<organism evidence="1 2">
    <name type="scientific">Metallosphaera cuprina (strain Ar-4)</name>
    <dbReference type="NCBI Taxonomy" id="1006006"/>
    <lineage>
        <taxon>Archaea</taxon>
        <taxon>Thermoproteota</taxon>
        <taxon>Thermoprotei</taxon>
        <taxon>Sulfolobales</taxon>
        <taxon>Sulfolobaceae</taxon>
        <taxon>Metallosphaera</taxon>
    </lineage>
</organism>
<dbReference type="KEGG" id="mcn:Mcup_0352"/>
<dbReference type="eggNOG" id="arCOG05992">
    <property type="taxonomic scope" value="Archaea"/>
</dbReference>
<keyword evidence="2" id="KW-1185">Reference proteome</keyword>
<accession>F4FZN1</accession>
<evidence type="ECO:0000313" key="1">
    <source>
        <dbReference type="EMBL" id="AEB94460.1"/>
    </source>
</evidence>
<reference evidence="1 2" key="1">
    <citation type="journal article" date="2011" name="J. Bacteriol.">
        <title>Complete genome sequence of Metallosphaera cuprina, a metal sulfide-oxidizing archaeon from a hot spring.</title>
        <authorList>
            <person name="Liu L.J."/>
            <person name="You X.Y."/>
            <person name="Zheng H."/>
            <person name="Wang S."/>
            <person name="Jiang C.Y."/>
            <person name="Liu S.J."/>
        </authorList>
    </citation>
    <scope>NUCLEOTIDE SEQUENCE [LARGE SCALE GENOMIC DNA]</scope>
    <source>
        <strain evidence="1 2">Ar-4</strain>
    </source>
</reference>
<evidence type="ECO:0000313" key="2">
    <source>
        <dbReference type="Proteomes" id="UP000007812"/>
    </source>
</evidence>
<dbReference type="AlphaFoldDB" id="F4FZN1"/>
<dbReference type="HOGENOM" id="CLU_854237_0_0_2"/>
<dbReference type="STRING" id="1006006.Mcup_0352"/>
<name>F4FZN1_METCR</name>
<protein>
    <submittedName>
        <fullName evidence="1">Uncharacterized protein</fullName>
    </submittedName>
</protein>
<dbReference type="PATRIC" id="fig|1006006.8.peg.353"/>
<dbReference type="EMBL" id="CP002656">
    <property type="protein sequence ID" value="AEB94460.1"/>
    <property type="molecule type" value="Genomic_DNA"/>
</dbReference>
<proteinExistence type="predicted"/>
<sequence>MSQKDYVFSFHVDERPAKGYLVIITESPADYIKWRLWLNNFSLTKEFKPNLNYLIDDTQLSFHIFDVTHLMVSGKNELTINYNGARPLTVRLANATLIVRSPGFYSKYSLMAGLQQLRPGDVVELSSMGKNYVIIRNISRGKVKVMNGKSVEDLIEVSHECEEIDTEAEGSIRIMNFSGQDKKTITQILLHYSYKASTPSLDFDAFPELTDDGVKIRLFNKGDVDIDKLTLNVMINGITAGFKTINRLGRGEGISCNISLPVRRGQILVRIVGMRAGLRKIVDKELTR</sequence>